<dbReference type="EMBL" id="LGKG01000146">
    <property type="protein sequence ID" value="KPC61631.1"/>
    <property type="molecule type" value="Genomic_DNA"/>
</dbReference>
<dbReference type="InterPro" id="IPR013107">
    <property type="entry name" value="Acyl-CoA_DH_C"/>
</dbReference>
<dbReference type="InterPro" id="IPR013786">
    <property type="entry name" value="AcylCoA_DH/ox_N"/>
</dbReference>
<evidence type="ECO:0000259" key="3">
    <source>
        <dbReference type="Pfam" id="PF02770"/>
    </source>
</evidence>
<dbReference type="Gene3D" id="1.10.540.10">
    <property type="entry name" value="Acyl-CoA dehydrogenase/oxidase, N-terminal domain"/>
    <property type="match status" value="1"/>
</dbReference>
<accession>A0A0N0GY63</accession>
<dbReference type="Gene3D" id="2.40.110.10">
    <property type="entry name" value="Butyryl-CoA Dehydrogenase, subunit A, domain 2"/>
    <property type="match status" value="1"/>
</dbReference>
<comment type="caution">
    <text evidence="6">The sequence shown here is derived from an EMBL/GenBank/DDBJ whole genome shotgun (WGS) entry which is preliminary data.</text>
</comment>
<dbReference type="InterPro" id="IPR046373">
    <property type="entry name" value="Acyl-CoA_Oxase/DH_mid-dom_sf"/>
</dbReference>
<dbReference type="GO" id="GO:0050660">
    <property type="term" value="F:flavin adenine dinucleotide binding"/>
    <property type="evidence" value="ECO:0007669"/>
    <property type="project" value="InterPro"/>
</dbReference>
<dbReference type="PIRSF" id="PIRSF016578">
    <property type="entry name" value="HsaA"/>
    <property type="match status" value="1"/>
</dbReference>
<evidence type="ECO:0000256" key="2">
    <source>
        <dbReference type="ARBA" id="ARBA00023002"/>
    </source>
</evidence>
<dbReference type="SUPFAM" id="SSF56645">
    <property type="entry name" value="Acyl-CoA dehydrogenase NM domain-like"/>
    <property type="match status" value="1"/>
</dbReference>
<evidence type="ECO:0000259" key="4">
    <source>
        <dbReference type="Pfam" id="PF02771"/>
    </source>
</evidence>
<keyword evidence="1" id="KW-0285">Flavoprotein</keyword>
<evidence type="ECO:0000313" key="7">
    <source>
        <dbReference type="Proteomes" id="UP000037982"/>
    </source>
</evidence>
<feature type="domain" description="Acyl-CoA dehydrogenase/oxidase N-terminal" evidence="4">
    <location>
        <begin position="13"/>
        <end position="115"/>
    </location>
</feature>
<evidence type="ECO:0000313" key="6">
    <source>
        <dbReference type="EMBL" id="KPC61631.1"/>
    </source>
</evidence>
<evidence type="ECO:0000256" key="1">
    <source>
        <dbReference type="ARBA" id="ARBA00022630"/>
    </source>
</evidence>
<reference evidence="7" key="1">
    <citation type="submission" date="2015-07" db="EMBL/GenBank/DDBJ databases">
        <authorList>
            <person name="Ju K.-S."/>
            <person name="Doroghazi J.R."/>
            <person name="Metcalf W.W."/>
        </authorList>
    </citation>
    <scope>NUCLEOTIDE SEQUENCE [LARGE SCALE GENOMIC DNA]</scope>
    <source>
        <strain evidence="7">NRRL ISP-5002</strain>
    </source>
</reference>
<protein>
    <submittedName>
        <fullName evidence="6">Acyl-CoA dehydrogenase</fullName>
    </submittedName>
</protein>
<dbReference type="InterPro" id="IPR006091">
    <property type="entry name" value="Acyl-CoA_Oxase/DH_mid-dom"/>
</dbReference>
<dbReference type="Pfam" id="PF02771">
    <property type="entry name" value="Acyl-CoA_dh_N"/>
    <property type="match status" value="1"/>
</dbReference>
<dbReference type="PANTHER" id="PTHR43884">
    <property type="entry name" value="ACYL-COA DEHYDROGENASE"/>
    <property type="match status" value="1"/>
</dbReference>
<dbReference type="Pfam" id="PF08028">
    <property type="entry name" value="Acyl-CoA_dh_2"/>
    <property type="match status" value="1"/>
</dbReference>
<dbReference type="AlphaFoldDB" id="A0A0N0GY63"/>
<dbReference type="GO" id="GO:0003995">
    <property type="term" value="F:acyl-CoA dehydrogenase activity"/>
    <property type="evidence" value="ECO:0007669"/>
    <property type="project" value="TreeGrafter"/>
</dbReference>
<evidence type="ECO:0000259" key="5">
    <source>
        <dbReference type="Pfam" id="PF08028"/>
    </source>
</evidence>
<dbReference type="PATRIC" id="fig|66876.3.peg.5120"/>
<dbReference type="SUPFAM" id="SSF47203">
    <property type="entry name" value="Acyl-CoA dehydrogenase C-terminal domain-like"/>
    <property type="match status" value="1"/>
</dbReference>
<sequence length="394" mass="42552">MASCPQTAVGRLAALARARFAERADGYDRSAAFPAEDFADLSAAGLLAAAAPRAYGGLGLGPQQRVTLPLWEMTTHLAAADLSLARCWEGHTNSLVLIDALGTAEQKRCWFAGVVERGEIWVAWSGEPQAPKPGEARRFGTTVESVAGGWVVNGTKAFATSATGARWAILLVNPAGPGGARHAAAGACDELLMLVCDLTDPTVTVDTTWWDPLGMRATASHVVRFDHTFLPSGRLLGEPGSYLSGQWQTAFVPHYAASFLGAAEAAYAYALRYLKHQGRTGDPYVQQRVGRMAVNTDSARLWLRHVAGLWDEGRLDEARIAGSRARHAIEHLAEETVQHCIRACGARSLVRPAPVERILRDLTVYQRHDDDDHILATIGRAALGERHDPSFHKP</sequence>
<dbReference type="Gene3D" id="1.20.140.10">
    <property type="entry name" value="Butyryl-CoA Dehydrogenase, subunit A, domain 3"/>
    <property type="match status" value="1"/>
</dbReference>
<proteinExistence type="predicted"/>
<dbReference type="Proteomes" id="UP000037982">
    <property type="component" value="Unassembled WGS sequence"/>
</dbReference>
<gene>
    <name evidence="6" type="ORF">ADL29_23370</name>
</gene>
<dbReference type="InterPro" id="IPR037069">
    <property type="entry name" value="AcylCoA_DH/ox_N_sf"/>
</dbReference>
<dbReference type="CDD" id="cd00567">
    <property type="entry name" value="ACAD"/>
    <property type="match status" value="1"/>
</dbReference>
<dbReference type="Pfam" id="PF02770">
    <property type="entry name" value="Acyl-CoA_dh_M"/>
    <property type="match status" value="1"/>
</dbReference>
<dbReference type="PANTHER" id="PTHR43884:SF25">
    <property type="entry name" value="ACYL-COA DEHYDROGENASE YDBM-RELATED"/>
    <property type="match status" value="1"/>
</dbReference>
<keyword evidence="2" id="KW-0560">Oxidoreductase</keyword>
<feature type="domain" description="Acyl-CoA oxidase/dehydrogenase middle" evidence="3">
    <location>
        <begin position="136"/>
        <end position="226"/>
    </location>
</feature>
<keyword evidence="7" id="KW-1185">Reference proteome</keyword>
<feature type="domain" description="Acyl-CoA dehydrogenase C-terminal" evidence="5">
    <location>
        <begin position="256"/>
        <end position="368"/>
    </location>
</feature>
<name>A0A0N0GY63_9ACTN</name>
<dbReference type="InterPro" id="IPR036250">
    <property type="entry name" value="AcylCo_DH-like_C"/>
</dbReference>
<organism evidence="6 7">
    <name type="scientific">Streptomyces chattanoogensis</name>
    <dbReference type="NCBI Taxonomy" id="66876"/>
    <lineage>
        <taxon>Bacteria</taxon>
        <taxon>Bacillati</taxon>
        <taxon>Actinomycetota</taxon>
        <taxon>Actinomycetes</taxon>
        <taxon>Kitasatosporales</taxon>
        <taxon>Streptomycetaceae</taxon>
        <taxon>Streptomyces</taxon>
    </lineage>
</organism>
<dbReference type="InterPro" id="IPR009100">
    <property type="entry name" value="AcylCoA_DH/oxidase_NM_dom_sf"/>
</dbReference>